<dbReference type="Proteomes" id="UP001140206">
    <property type="component" value="Chromosome 2"/>
</dbReference>
<dbReference type="Proteomes" id="UP001140206">
    <property type="component" value="Chromosome 5"/>
</dbReference>
<comment type="caution">
    <text evidence="2">The sequence shown here is derived from an EMBL/GenBank/DDBJ whole genome shotgun (WGS) entry which is preliminary data.</text>
</comment>
<dbReference type="EMBL" id="JAMFTS010000002">
    <property type="protein sequence ID" value="KAJ4800536.1"/>
    <property type="molecule type" value="Genomic_DNA"/>
</dbReference>
<protein>
    <submittedName>
        <fullName evidence="2">Embryo sac development arrest 6</fullName>
    </submittedName>
</protein>
<evidence type="ECO:0000313" key="3">
    <source>
        <dbReference type="EMBL" id="KAJ4800536.1"/>
    </source>
</evidence>
<keyword evidence="4" id="KW-1185">Reference proteome</keyword>
<organism evidence="2 4">
    <name type="scientific">Rhynchospora pubera</name>
    <dbReference type="NCBI Taxonomy" id="906938"/>
    <lineage>
        <taxon>Eukaryota</taxon>
        <taxon>Viridiplantae</taxon>
        <taxon>Streptophyta</taxon>
        <taxon>Embryophyta</taxon>
        <taxon>Tracheophyta</taxon>
        <taxon>Spermatophyta</taxon>
        <taxon>Magnoliopsida</taxon>
        <taxon>Liliopsida</taxon>
        <taxon>Poales</taxon>
        <taxon>Cyperaceae</taxon>
        <taxon>Cyperoideae</taxon>
        <taxon>Rhynchosporeae</taxon>
        <taxon>Rhynchospora</taxon>
    </lineage>
</organism>
<dbReference type="AlphaFoldDB" id="A0AAV8BWN2"/>
<evidence type="ECO:0000313" key="4">
    <source>
        <dbReference type="Proteomes" id="UP001140206"/>
    </source>
</evidence>
<accession>A0AAV8BWN2</accession>
<dbReference type="PANTHER" id="PTHR34657:SF4">
    <property type="entry name" value="EMBRYO SAC DEVELOPMENT ARREST 6"/>
    <property type="match status" value="1"/>
</dbReference>
<dbReference type="PANTHER" id="PTHR34657">
    <property type="entry name" value="EMBRYO SAC DEVELOPMENT ARREST 6"/>
    <property type="match status" value="1"/>
</dbReference>
<evidence type="ECO:0000313" key="2">
    <source>
        <dbReference type="EMBL" id="KAJ4747039.1"/>
    </source>
</evidence>
<evidence type="ECO:0000256" key="1">
    <source>
        <dbReference type="SAM" id="MobiDB-lite"/>
    </source>
</evidence>
<gene>
    <name evidence="3" type="ORF">LUZ62_051782</name>
    <name evidence="2" type="ORF">LUZ62_081444</name>
</gene>
<reference evidence="2" key="1">
    <citation type="submission" date="2022-08" db="EMBL/GenBank/DDBJ databases">
        <authorList>
            <person name="Marques A."/>
        </authorList>
    </citation>
    <scope>NUCLEOTIDE SEQUENCE</scope>
    <source>
        <strain evidence="2">RhyPub2mFocal</strain>
        <tissue evidence="2">Leaves</tissue>
    </source>
</reference>
<dbReference type="EMBL" id="JAMFTS010000005">
    <property type="protein sequence ID" value="KAJ4747039.1"/>
    <property type="molecule type" value="Genomic_DNA"/>
</dbReference>
<proteinExistence type="predicted"/>
<name>A0AAV8BWN2_9POAL</name>
<feature type="region of interest" description="Disordered" evidence="1">
    <location>
        <begin position="1"/>
        <end position="57"/>
    </location>
</feature>
<sequence>MSSIYTRQDGTRGAIRKRKEPQPWDPTPLNQIPVKSGLAKPAHPAQPTQAAKQLKPATKLVEPNNKLLAGYLAHEFLTKGTLLGKRLEPSRADHGKADVDPVQAGPSKPVEFYKEVSYLLKADGVHIAGVVNPTQLGSWLQK</sequence>